<organism evidence="1">
    <name type="scientific">Eutreptiella gymnastica</name>
    <dbReference type="NCBI Taxonomy" id="73025"/>
    <lineage>
        <taxon>Eukaryota</taxon>
        <taxon>Discoba</taxon>
        <taxon>Euglenozoa</taxon>
        <taxon>Euglenida</taxon>
        <taxon>Spirocuta</taxon>
        <taxon>Euglenophyceae</taxon>
        <taxon>Eutreptiales</taxon>
        <taxon>Eutreptiaceae</taxon>
        <taxon>Eutreptiella</taxon>
    </lineage>
</organism>
<protein>
    <submittedName>
        <fullName evidence="1">Uncharacterized protein</fullName>
    </submittedName>
</protein>
<reference evidence="1" key="1">
    <citation type="submission" date="2021-01" db="EMBL/GenBank/DDBJ databases">
        <authorList>
            <person name="Corre E."/>
            <person name="Pelletier E."/>
            <person name="Niang G."/>
            <person name="Scheremetjew M."/>
            <person name="Finn R."/>
            <person name="Kale V."/>
            <person name="Holt S."/>
            <person name="Cochrane G."/>
            <person name="Meng A."/>
            <person name="Brown T."/>
            <person name="Cohen L."/>
        </authorList>
    </citation>
    <scope>NUCLEOTIDE SEQUENCE</scope>
    <source>
        <strain evidence="1">CCMP1594</strain>
    </source>
</reference>
<sequence length="104" mass="11265">MVHLWQLKPSEAENWDVFAQELLVGAHATREGSTLQGGSISHKLRKHQATKCTESSPEGCLTGLQCRRAISSTGSYRMAFALYAAVVQGCDAEAMIILMVAVTL</sequence>
<name>A0A7S4GBP4_9EUGL</name>
<proteinExistence type="predicted"/>
<dbReference type="AlphaFoldDB" id="A0A7S4GBP4"/>
<evidence type="ECO:0000313" key="1">
    <source>
        <dbReference type="EMBL" id="CAE0831365.1"/>
    </source>
</evidence>
<accession>A0A7S4GBP4</accession>
<gene>
    <name evidence="1" type="ORF">EGYM00163_LOCUS42647</name>
</gene>
<dbReference type="EMBL" id="HBJA01123830">
    <property type="protein sequence ID" value="CAE0831365.1"/>
    <property type="molecule type" value="Transcribed_RNA"/>
</dbReference>